<dbReference type="InterPro" id="IPR044926">
    <property type="entry name" value="RGS_subdomain_2"/>
</dbReference>
<dbReference type="PANTHER" id="PTHR22775">
    <property type="entry name" value="SORTING NEXIN"/>
    <property type="match status" value="1"/>
</dbReference>
<dbReference type="Proteomes" id="UP000759131">
    <property type="component" value="Unassembled WGS sequence"/>
</dbReference>
<gene>
    <name evidence="4" type="ORF">OSB1V03_LOCUS2191</name>
</gene>
<evidence type="ECO:0000313" key="4">
    <source>
        <dbReference type="EMBL" id="CAD7621721.1"/>
    </source>
</evidence>
<dbReference type="EMBL" id="CAJPIZ010000729">
    <property type="protein sequence ID" value="CAG2102151.1"/>
    <property type="molecule type" value="Genomic_DNA"/>
</dbReference>
<dbReference type="SUPFAM" id="SSF48097">
    <property type="entry name" value="Regulator of G-protein signaling, RGS"/>
    <property type="match status" value="1"/>
</dbReference>
<evidence type="ECO:0000313" key="5">
    <source>
        <dbReference type="Proteomes" id="UP000759131"/>
    </source>
</evidence>
<dbReference type="EMBL" id="OC855304">
    <property type="protein sequence ID" value="CAD7621721.1"/>
    <property type="molecule type" value="Genomic_DNA"/>
</dbReference>
<dbReference type="GO" id="GO:0035091">
    <property type="term" value="F:phosphatidylinositol binding"/>
    <property type="evidence" value="ECO:0007669"/>
    <property type="project" value="TreeGrafter"/>
</dbReference>
<dbReference type="Pfam" id="PF02194">
    <property type="entry name" value="PXA"/>
    <property type="match status" value="1"/>
</dbReference>
<proteinExistence type="predicted"/>
<keyword evidence="1" id="KW-1133">Transmembrane helix</keyword>
<dbReference type="Pfam" id="PF00615">
    <property type="entry name" value="RGS"/>
    <property type="match status" value="1"/>
</dbReference>
<dbReference type="InterPro" id="IPR016137">
    <property type="entry name" value="RGS"/>
</dbReference>
<dbReference type="AlphaFoldDB" id="A0A7R9PUV2"/>
<feature type="domain" description="RGS" evidence="2">
    <location>
        <begin position="376"/>
        <end position="500"/>
    </location>
</feature>
<dbReference type="GO" id="GO:0005769">
    <property type="term" value="C:early endosome"/>
    <property type="evidence" value="ECO:0007669"/>
    <property type="project" value="TreeGrafter"/>
</dbReference>
<dbReference type="SMART" id="SM00313">
    <property type="entry name" value="PXA"/>
    <property type="match status" value="1"/>
</dbReference>
<keyword evidence="1" id="KW-0472">Membrane</keyword>
<dbReference type="PANTHER" id="PTHR22775:SF3">
    <property type="entry name" value="SORTING NEXIN-13"/>
    <property type="match status" value="1"/>
</dbReference>
<feature type="transmembrane region" description="Helical" evidence="1">
    <location>
        <begin position="6"/>
        <end position="39"/>
    </location>
</feature>
<dbReference type="SMART" id="SM00315">
    <property type="entry name" value="RGS"/>
    <property type="match status" value="1"/>
</dbReference>
<accession>A0A7R9PUV2</accession>
<keyword evidence="5" id="KW-1185">Reference proteome</keyword>
<protein>
    <recommendedName>
        <fullName evidence="6">PXA domain-containing protein</fullName>
    </recommendedName>
</protein>
<dbReference type="InterPro" id="IPR036305">
    <property type="entry name" value="RGS_sf"/>
</dbReference>
<dbReference type="PROSITE" id="PS50132">
    <property type="entry name" value="RGS"/>
    <property type="match status" value="1"/>
</dbReference>
<reference evidence="4" key="1">
    <citation type="submission" date="2020-11" db="EMBL/GenBank/DDBJ databases">
        <authorList>
            <person name="Tran Van P."/>
        </authorList>
    </citation>
    <scope>NUCLEOTIDE SEQUENCE</scope>
</reference>
<evidence type="ECO:0000259" key="3">
    <source>
        <dbReference type="PROSITE" id="PS51207"/>
    </source>
</evidence>
<sequence>MKVSDYIWIVLTIVLFITTFSLQLLLIVFSSLLFVIIGCLSSLYLNHSSVEKDYQIFRSCHSIQMIDSNKEWKEFLDNLNDNPVVHTLPKADVFTGDPLIDDQLNDVLRLAFRDYINSWYAYVSPNQEFTLHLYSIAQMAIKSVTQRLHSMDIVSYMTTKLVDDFASHLRLYRLAQNKLKELKVNDPNANLLSIFFDFEVSMERNICRDLVSEDNESCTDYLSQICDILQYLLLPIDCFKSRTFRSLFRGLVVKSCLYPLLEMLSDPDFINQTIVWLYKSYLVSSDTFINVLRLCDKSEELEAVRQMVCHEIAFLRSKDTGGDDDFEIKQQLSSLLFVKDLIESRLKSINEGSFDSDSNGIPTQIDWNNTKLFSLPFDVVLKNNIGLSYFIEFMSSIGAQGYVYFYLNVEGFKVSAEQQISEAELIKMGKCNANNCVHLDSLKEAAINIYDTYLSEKASHKLKLEETICKNIHSRIMTEKLSENWFDSAHHQVYDIMMNSEQFFAAFKKSNHYVKLLAELDLLKDLNGKQEEDCEPLAKCDDNDSNSISFDDCDSLNSLEDIILTSDNISITSDGSGNSNSTTSGYSTSNTTLHVSEDIEVSAEIIKTGVVREFGNAYAAYVINVTKKTINSPEEKKENF</sequence>
<dbReference type="PROSITE" id="PS51207">
    <property type="entry name" value="PXA"/>
    <property type="match status" value="1"/>
</dbReference>
<feature type="domain" description="PXA" evidence="3">
    <location>
        <begin position="97"/>
        <end position="282"/>
    </location>
</feature>
<dbReference type="OrthoDB" id="5772781at2759"/>
<organism evidence="4">
    <name type="scientific">Medioppia subpectinata</name>
    <dbReference type="NCBI Taxonomy" id="1979941"/>
    <lineage>
        <taxon>Eukaryota</taxon>
        <taxon>Metazoa</taxon>
        <taxon>Ecdysozoa</taxon>
        <taxon>Arthropoda</taxon>
        <taxon>Chelicerata</taxon>
        <taxon>Arachnida</taxon>
        <taxon>Acari</taxon>
        <taxon>Acariformes</taxon>
        <taxon>Sarcoptiformes</taxon>
        <taxon>Oribatida</taxon>
        <taxon>Brachypylina</taxon>
        <taxon>Oppioidea</taxon>
        <taxon>Oppiidae</taxon>
        <taxon>Medioppia</taxon>
    </lineage>
</organism>
<dbReference type="Gene3D" id="1.10.167.10">
    <property type="entry name" value="Regulator of G-protein Signalling 4, domain 2"/>
    <property type="match status" value="1"/>
</dbReference>
<evidence type="ECO:0000256" key="1">
    <source>
        <dbReference type="SAM" id="Phobius"/>
    </source>
</evidence>
<evidence type="ECO:0000259" key="2">
    <source>
        <dbReference type="PROSITE" id="PS50132"/>
    </source>
</evidence>
<dbReference type="InterPro" id="IPR003114">
    <property type="entry name" value="Phox_assoc"/>
</dbReference>
<name>A0A7R9PUV2_9ACAR</name>
<evidence type="ECO:0008006" key="6">
    <source>
        <dbReference type="Google" id="ProtNLM"/>
    </source>
</evidence>
<keyword evidence="1" id="KW-0812">Transmembrane</keyword>